<dbReference type="Gene3D" id="3.80.30.20">
    <property type="entry name" value="tm_1862 like domain"/>
    <property type="match status" value="1"/>
</dbReference>
<dbReference type="EMBL" id="DRTH01000254">
    <property type="protein sequence ID" value="HHF08955.1"/>
    <property type="molecule type" value="Genomic_DNA"/>
</dbReference>
<protein>
    <submittedName>
        <fullName evidence="2">Radical SAM protein</fullName>
    </submittedName>
</protein>
<dbReference type="PANTHER" id="PTHR42731">
    <property type="entry name" value="SLL1084 PROTEIN"/>
    <property type="match status" value="1"/>
</dbReference>
<organism evidence="2">
    <name type="scientific">Kosmotoga arenicorallina</name>
    <dbReference type="NCBI Taxonomy" id="688066"/>
    <lineage>
        <taxon>Bacteria</taxon>
        <taxon>Thermotogati</taxon>
        <taxon>Thermotogota</taxon>
        <taxon>Thermotogae</taxon>
        <taxon>Kosmotogales</taxon>
        <taxon>Kosmotogaceae</taxon>
        <taxon>Kosmotoga</taxon>
    </lineage>
</organism>
<dbReference type="AlphaFoldDB" id="A0A7C5I3J1"/>
<sequence length="361" mass="41345">YEIITSPIVPFMNIVHDRAVIEIMRGCNRGCRFCQAGMFYRPVRERKPEKILQAIETLISKTGYEELSLLSLSTMDYSKVEELVSRAQKYFKKEHVGFSLPSTRVDSFGVEMASKIASIRKTGLTFAPEAGTQRLRNVINKNITEEEILNAVASAIEKGWKRVKLYFMIGLPTETDEDINGIVALSKKIKALGLKQLTVSVSIFIPKPHTPFQYARQITPPEARKKFSILSRIKRFAQLHLHDPGKSYIEGVLSRGDRQVGNAIYKAYKNGSLFDEWGEEFRLSTWIRAFESCKIDIESYSREKDVEEELPWDHISLGISKAFLREEYEKAHKGEPTRDCRWNGCTLCGVCQEYRTINVLN</sequence>
<dbReference type="Proteomes" id="UP000886129">
    <property type="component" value="Unassembled WGS sequence"/>
</dbReference>
<dbReference type="SMART" id="SM00729">
    <property type="entry name" value="Elp3"/>
    <property type="match status" value="1"/>
</dbReference>
<dbReference type="Pfam" id="PF04055">
    <property type="entry name" value="Radical_SAM"/>
    <property type="match status" value="1"/>
</dbReference>
<dbReference type="GO" id="GO:0003824">
    <property type="term" value="F:catalytic activity"/>
    <property type="evidence" value="ECO:0007669"/>
    <property type="project" value="InterPro"/>
</dbReference>
<dbReference type="GO" id="GO:0051536">
    <property type="term" value="F:iron-sulfur cluster binding"/>
    <property type="evidence" value="ECO:0007669"/>
    <property type="project" value="InterPro"/>
</dbReference>
<proteinExistence type="predicted"/>
<name>A0A7C5I3J1_9BACT</name>
<feature type="domain" description="Radical SAM core" evidence="1">
    <location>
        <begin position="13"/>
        <end position="246"/>
    </location>
</feature>
<feature type="non-terminal residue" evidence="2">
    <location>
        <position position="1"/>
    </location>
</feature>
<reference evidence="2" key="1">
    <citation type="journal article" date="2020" name="mSystems">
        <title>Genome- and Community-Level Interaction Insights into Carbon Utilization and Element Cycling Functions of Hydrothermarchaeota in Hydrothermal Sediment.</title>
        <authorList>
            <person name="Zhou Z."/>
            <person name="Liu Y."/>
            <person name="Xu W."/>
            <person name="Pan J."/>
            <person name="Luo Z.H."/>
            <person name="Li M."/>
        </authorList>
    </citation>
    <scope>NUCLEOTIDE SEQUENCE [LARGE SCALE GENOMIC DNA]</scope>
    <source>
        <strain evidence="2">HyVt-80</strain>
    </source>
</reference>
<dbReference type="SUPFAM" id="SSF102114">
    <property type="entry name" value="Radical SAM enzymes"/>
    <property type="match status" value="1"/>
</dbReference>
<evidence type="ECO:0000259" key="1">
    <source>
        <dbReference type="PROSITE" id="PS51918"/>
    </source>
</evidence>
<dbReference type="PANTHER" id="PTHR42731:SF1">
    <property type="entry name" value="RADICAL SAM DOMAIN PROTEIN"/>
    <property type="match status" value="1"/>
</dbReference>
<dbReference type="InterPro" id="IPR023404">
    <property type="entry name" value="rSAM_horseshoe"/>
</dbReference>
<dbReference type="PROSITE" id="PS51918">
    <property type="entry name" value="RADICAL_SAM"/>
    <property type="match status" value="1"/>
</dbReference>
<dbReference type="SFLD" id="SFLDS00029">
    <property type="entry name" value="Radical_SAM"/>
    <property type="match status" value="1"/>
</dbReference>
<dbReference type="SFLD" id="SFLDG01082">
    <property type="entry name" value="B12-binding_domain_containing"/>
    <property type="match status" value="1"/>
</dbReference>
<dbReference type="InterPro" id="IPR007197">
    <property type="entry name" value="rSAM"/>
</dbReference>
<dbReference type="InterPro" id="IPR006638">
    <property type="entry name" value="Elp3/MiaA/NifB-like_rSAM"/>
</dbReference>
<dbReference type="InterPro" id="IPR058240">
    <property type="entry name" value="rSAM_sf"/>
</dbReference>
<accession>A0A7C5I3J1</accession>
<comment type="caution">
    <text evidence="2">The sequence shown here is derived from an EMBL/GenBank/DDBJ whole genome shotgun (WGS) entry which is preliminary data.</text>
</comment>
<dbReference type="CDD" id="cd01335">
    <property type="entry name" value="Radical_SAM"/>
    <property type="match status" value="1"/>
</dbReference>
<evidence type="ECO:0000313" key="2">
    <source>
        <dbReference type="EMBL" id="HHF08955.1"/>
    </source>
</evidence>
<gene>
    <name evidence="2" type="ORF">ENL26_04245</name>
</gene>